<dbReference type="VEuPathDB" id="VectorBase:ADAR2_010641"/>
<dbReference type="InterPro" id="IPR023231">
    <property type="entry name" value="GSKIP_dom_sf"/>
</dbReference>
<proteinExistence type="inferred from homology"/>
<name>A0A2M4CK27_ANODA</name>
<sequence>MPNNQGRIEKYHSYCDDDIIDWSTEATAIIEDIAQHIKEATLSKILKPTLSESFMNLTTLEDKRMCIKVSAVGLEVVGDEYDQNEKDRLEHKRYETPYALLSDLSPSYINAFGNNLENALKQYLETSSNK</sequence>
<dbReference type="AlphaFoldDB" id="A0A2M4CK27"/>
<accession>A0A2M4CK27</accession>
<dbReference type="SUPFAM" id="SSF103107">
    <property type="entry name" value="Hypothetical protein c14orf129, hspc210"/>
    <property type="match status" value="1"/>
</dbReference>
<feature type="domain" description="GSKIP" evidence="2">
    <location>
        <begin position="24"/>
        <end position="122"/>
    </location>
</feature>
<dbReference type="GO" id="GO:0019207">
    <property type="term" value="F:kinase regulator activity"/>
    <property type="evidence" value="ECO:0007669"/>
    <property type="project" value="TreeGrafter"/>
</dbReference>
<dbReference type="InterPro" id="IPR037395">
    <property type="entry name" value="GSKIP"/>
</dbReference>
<dbReference type="EMBL" id="GGFL01001534">
    <property type="protein sequence ID" value="MBW65712.1"/>
    <property type="molecule type" value="Transcribed_RNA"/>
</dbReference>
<organism evidence="3">
    <name type="scientific">Anopheles darlingi</name>
    <name type="common">Mosquito</name>
    <dbReference type="NCBI Taxonomy" id="43151"/>
    <lineage>
        <taxon>Eukaryota</taxon>
        <taxon>Metazoa</taxon>
        <taxon>Ecdysozoa</taxon>
        <taxon>Arthropoda</taxon>
        <taxon>Hexapoda</taxon>
        <taxon>Insecta</taxon>
        <taxon>Pterygota</taxon>
        <taxon>Neoptera</taxon>
        <taxon>Endopterygota</taxon>
        <taxon>Diptera</taxon>
        <taxon>Nematocera</taxon>
        <taxon>Culicoidea</taxon>
        <taxon>Culicidae</taxon>
        <taxon>Anophelinae</taxon>
        <taxon>Anopheles</taxon>
    </lineage>
</organism>
<dbReference type="GO" id="GO:0051018">
    <property type="term" value="F:protein kinase A binding"/>
    <property type="evidence" value="ECO:0007669"/>
    <property type="project" value="TreeGrafter"/>
</dbReference>
<dbReference type="GO" id="GO:0060828">
    <property type="term" value="P:regulation of canonical Wnt signaling pathway"/>
    <property type="evidence" value="ECO:0007669"/>
    <property type="project" value="InterPro"/>
</dbReference>
<protein>
    <recommendedName>
        <fullName evidence="2">GSKIP domain-containing protein</fullName>
    </recommendedName>
</protein>
<dbReference type="PANTHER" id="PTHR12490:SF4">
    <property type="entry name" value="GSK3B-INTERACTING PROTEIN"/>
    <property type="match status" value="1"/>
</dbReference>
<evidence type="ECO:0000256" key="1">
    <source>
        <dbReference type="ARBA" id="ARBA00009571"/>
    </source>
</evidence>
<dbReference type="InterPro" id="IPR007967">
    <property type="entry name" value="GSKIP_dom"/>
</dbReference>
<dbReference type="PANTHER" id="PTHR12490">
    <property type="entry name" value="GSK3B-INTERACTING PROTEIN"/>
    <property type="match status" value="1"/>
</dbReference>
<dbReference type="Gene3D" id="3.30.2280.10">
    <property type="entry name" value="Hypothetical protein (hspc210)"/>
    <property type="match status" value="1"/>
</dbReference>
<dbReference type="GO" id="GO:0005737">
    <property type="term" value="C:cytoplasm"/>
    <property type="evidence" value="ECO:0007669"/>
    <property type="project" value="TreeGrafter"/>
</dbReference>
<comment type="similarity">
    <text evidence="1">Belongs to the GSKIP family.</text>
</comment>
<dbReference type="Pfam" id="PF05303">
    <property type="entry name" value="GSKIP_dom"/>
    <property type="match status" value="1"/>
</dbReference>
<evidence type="ECO:0000259" key="2">
    <source>
        <dbReference type="Pfam" id="PF05303"/>
    </source>
</evidence>
<evidence type="ECO:0000313" key="3">
    <source>
        <dbReference type="EMBL" id="MBW65712.1"/>
    </source>
</evidence>
<reference evidence="3" key="1">
    <citation type="submission" date="2018-01" db="EMBL/GenBank/DDBJ databases">
        <title>An insight into the sialome of Amazonian anophelines.</title>
        <authorList>
            <person name="Ribeiro J.M."/>
            <person name="Scarpassa V."/>
            <person name="Calvo E."/>
        </authorList>
    </citation>
    <scope>NUCLEOTIDE SEQUENCE</scope>
</reference>